<reference evidence="1" key="1">
    <citation type="submission" date="2022-08" db="EMBL/GenBank/DDBJ databases">
        <authorList>
            <person name="Tian L."/>
        </authorList>
    </citation>
    <scope>NUCLEOTIDE SEQUENCE</scope>
    <source>
        <strain evidence="1">CM253</strain>
    </source>
</reference>
<sequence>MLTYYEILTTDLSLLTTAAAKWEAMAGELQKIETHYGDTVQKITMGDTWSGLSVQTARVKFTATRYEYAAAQRQAKAVASLLRGAHELITDLRKKLESARDDAIAAGMTVSEQGRVAFDYSKLTPAERSAYHHDPDGQEAVRTAVGKWQKHIDDRVKAADDADQHVHDALTTAVVDTNRDALGKGSGADRTLTGFNNYAEGDLKRFEKPEAAPAKTGGPEGRVTVTGPDVGFTVSGVKYGKEGSVKAYADLFHVTAEGSMPKGDWALSGIADVYGGARGTANYGVTGEGVVAKAEGSVGLRALAEGRAETGRFGTYGRFEGFAGGEVSGTAQATKEEVTLGVKAFAGAKAGVAGGLEYAGIGIGGTAEGWNGPGAKAWAGLKHDEATGVWKFDADAGASLPRGGALGFEITVDPAKVKEAAGAAADAVGDAVGDFRDWLIDLRMSQ</sequence>
<evidence type="ECO:0000313" key="2">
    <source>
        <dbReference type="Proteomes" id="UP001057738"/>
    </source>
</evidence>
<dbReference type="EMBL" id="CP102514">
    <property type="protein sequence ID" value="UUY47562.1"/>
    <property type="molecule type" value="Genomic_DNA"/>
</dbReference>
<name>A0ABY5PTV6_9ACTN</name>
<keyword evidence="2" id="KW-1185">Reference proteome</keyword>
<evidence type="ECO:0008006" key="3">
    <source>
        <dbReference type="Google" id="ProtNLM"/>
    </source>
</evidence>
<organism evidence="1 2">
    <name type="scientific">Streptomyces yangpuensis</name>
    <dbReference type="NCBI Taxonomy" id="1648182"/>
    <lineage>
        <taxon>Bacteria</taxon>
        <taxon>Bacillati</taxon>
        <taxon>Actinomycetota</taxon>
        <taxon>Actinomycetes</taxon>
        <taxon>Kitasatosporales</taxon>
        <taxon>Streptomycetaceae</taxon>
        <taxon>Streptomyces</taxon>
    </lineage>
</organism>
<gene>
    <name evidence="1" type="ORF">NRK68_10225</name>
</gene>
<dbReference type="Proteomes" id="UP001057738">
    <property type="component" value="Chromosome"/>
</dbReference>
<evidence type="ECO:0000313" key="1">
    <source>
        <dbReference type="EMBL" id="UUY47562.1"/>
    </source>
</evidence>
<dbReference type="RefSeq" id="WP_183065124.1">
    <property type="nucleotide sequence ID" value="NZ_CP102514.1"/>
</dbReference>
<protein>
    <recommendedName>
        <fullName evidence="3">WXG100 family type VII secretion target</fullName>
    </recommendedName>
</protein>
<dbReference type="GeneID" id="95573842"/>
<accession>A0ABY5PTV6</accession>
<proteinExistence type="predicted"/>